<gene>
    <name evidence="1" type="ORF">I4F81_004033</name>
</gene>
<comment type="caution">
    <text evidence="1">The sequence shown here is derived from an EMBL/GenBank/DDBJ whole genome shotgun (WGS) entry which is preliminary data.</text>
</comment>
<protein>
    <submittedName>
        <fullName evidence="1">Uncharacterized protein</fullName>
    </submittedName>
</protein>
<dbReference type="EMBL" id="CM020618">
    <property type="protein sequence ID" value="KAK1861449.1"/>
    <property type="molecule type" value="Genomic_DNA"/>
</dbReference>
<organism evidence="1 2">
    <name type="scientific">Pyropia yezoensis</name>
    <name type="common">Susabi-nori</name>
    <name type="synonym">Porphyra yezoensis</name>
    <dbReference type="NCBI Taxonomy" id="2788"/>
    <lineage>
        <taxon>Eukaryota</taxon>
        <taxon>Rhodophyta</taxon>
        <taxon>Bangiophyceae</taxon>
        <taxon>Bangiales</taxon>
        <taxon>Bangiaceae</taxon>
        <taxon>Pyropia</taxon>
    </lineage>
</organism>
<keyword evidence="2" id="KW-1185">Reference proteome</keyword>
<sequence length="375" mass="40069">MVALTTFVTPLTVHSRARRSPPRLAFVRTFAGLVAHPASLRARLLPASPAALLPSSVSSMTMGLPRLFSILFRALVGTRVLNEPVVKALPVAARGNRRSGSSSSDEDVEDAVGAAAAAAAAAGALRGDILALHTRYLSEDGSSVDYDGLRTSPEFAAYVDRTRTLGALSPEVLTKRQRLVLFMNLYNALTIHAVCVAGASTSSLGRLIWTTRMAYRVGDHVYSLSDMENGVLRGNSPMLIFSPPFGPSDPRRKVALPAAEPLIHMALNCAAASCPPVRYFEEDNVEEALEGAASSFLSDDANCAVDSKARTVHLSAIFSWYAVDFGGGSDEGVLGWVRDHLPEASDKRAELTDLLSSSGSPVRVQINKYDWALNT</sequence>
<name>A0ACC3BU34_PYRYE</name>
<reference evidence="1" key="1">
    <citation type="submission" date="2019-11" db="EMBL/GenBank/DDBJ databases">
        <title>Nori genome reveals adaptations in red seaweeds to the harsh intertidal environment.</title>
        <authorList>
            <person name="Wang D."/>
            <person name="Mao Y."/>
        </authorList>
    </citation>
    <scope>NUCLEOTIDE SEQUENCE</scope>
    <source>
        <tissue evidence="1">Gametophyte</tissue>
    </source>
</reference>
<proteinExistence type="predicted"/>
<evidence type="ECO:0000313" key="1">
    <source>
        <dbReference type="EMBL" id="KAK1861449.1"/>
    </source>
</evidence>
<dbReference type="Proteomes" id="UP000798662">
    <property type="component" value="Chromosome 1"/>
</dbReference>
<accession>A0ACC3BU34</accession>
<evidence type="ECO:0000313" key="2">
    <source>
        <dbReference type="Proteomes" id="UP000798662"/>
    </source>
</evidence>